<feature type="domain" description="CENP-V/GFA" evidence="4">
    <location>
        <begin position="197"/>
        <end position="265"/>
    </location>
</feature>
<evidence type="ECO:0000256" key="1">
    <source>
        <dbReference type="ARBA" id="ARBA00005495"/>
    </source>
</evidence>
<dbReference type="EMBL" id="CAMXCT020000473">
    <property type="protein sequence ID" value="CAL1132674.1"/>
    <property type="molecule type" value="Genomic_DNA"/>
</dbReference>
<dbReference type="EMBL" id="CAMXCT030000473">
    <property type="protein sequence ID" value="CAL4766611.1"/>
    <property type="molecule type" value="Genomic_DNA"/>
</dbReference>
<evidence type="ECO:0000313" key="5">
    <source>
        <dbReference type="EMBL" id="CAI3979299.1"/>
    </source>
</evidence>
<comment type="caution">
    <text evidence="5">The sequence shown here is derived from an EMBL/GenBank/DDBJ whole genome shotgun (WGS) entry which is preliminary data.</text>
</comment>
<evidence type="ECO:0000313" key="7">
    <source>
        <dbReference type="Proteomes" id="UP001152797"/>
    </source>
</evidence>
<keyword evidence="7" id="KW-1185">Reference proteome</keyword>
<dbReference type="Proteomes" id="UP001152797">
    <property type="component" value="Unassembled WGS sequence"/>
</dbReference>
<dbReference type="GO" id="GO:0002098">
    <property type="term" value="P:tRNA wobble uridine modification"/>
    <property type="evidence" value="ECO:0007669"/>
    <property type="project" value="InterPro"/>
</dbReference>
<evidence type="ECO:0000259" key="4">
    <source>
        <dbReference type="PROSITE" id="PS51891"/>
    </source>
</evidence>
<gene>
    <name evidence="5" type="ORF">C1SCF055_LOCUS7261</name>
</gene>
<protein>
    <submittedName>
        <fullName evidence="6">tRNA 2-selenouridine synthase</fullName>
    </submittedName>
</protein>
<dbReference type="PROSITE" id="PS51891">
    <property type="entry name" value="CENP_V_GFA"/>
    <property type="match status" value="1"/>
</dbReference>
<dbReference type="InterPro" id="IPR058840">
    <property type="entry name" value="AAA_SelU"/>
</dbReference>
<dbReference type="GO" id="GO:0046872">
    <property type="term" value="F:metal ion binding"/>
    <property type="evidence" value="ECO:0007669"/>
    <property type="project" value="UniProtKB-KW"/>
</dbReference>
<evidence type="ECO:0000313" key="6">
    <source>
        <dbReference type="EMBL" id="CAL4766611.1"/>
    </source>
</evidence>
<dbReference type="InterPro" id="IPR011057">
    <property type="entry name" value="Mss4-like_sf"/>
</dbReference>
<dbReference type="GO" id="GO:0043828">
    <property type="term" value="F:tRNA 2-selenouridine synthase activity"/>
    <property type="evidence" value="ECO:0007669"/>
    <property type="project" value="InterPro"/>
</dbReference>
<accession>A0A9P1BTQ6</accession>
<dbReference type="EMBL" id="CAMXCT010000473">
    <property type="protein sequence ID" value="CAI3979299.1"/>
    <property type="molecule type" value="Genomic_DNA"/>
</dbReference>
<keyword evidence="3" id="KW-0862">Zinc</keyword>
<sequence>MARHKGSVFGALGEEAQPSSEQLRNDLAIKWSKLCSSKWVYLEDEGARIGEAVLPSSLYQRLRGASLVLHLDVAFALRATRSLELYGPFGAEALCSAVENFRHRMGHRYTDELQELLRQGQLRPVCEEILRNYDKAYDYHLNRGRRKDQILRLEVSTLNCSAVAHDVVVPAAAAREAAAPEDTARLPSGQSKSAQVREAKCFCGAVISRATGDPAAVSICHCSICRRLSGAPFVASAVFLPQRVQFLSSLDGGEPQLTELQTSKE</sequence>
<dbReference type="OrthoDB" id="445475at2759"/>
<organism evidence="5">
    <name type="scientific">Cladocopium goreaui</name>
    <dbReference type="NCBI Taxonomy" id="2562237"/>
    <lineage>
        <taxon>Eukaryota</taxon>
        <taxon>Sar</taxon>
        <taxon>Alveolata</taxon>
        <taxon>Dinophyceae</taxon>
        <taxon>Suessiales</taxon>
        <taxon>Symbiodiniaceae</taxon>
        <taxon>Cladocopium</taxon>
    </lineage>
</organism>
<dbReference type="Pfam" id="PF04828">
    <property type="entry name" value="GFA"/>
    <property type="match status" value="1"/>
</dbReference>
<dbReference type="SUPFAM" id="SSF51316">
    <property type="entry name" value="Mss4-like"/>
    <property type="match status" value="1"/>
</dbReference>
<dbReference type="Pfam" id="PF26341">
    <property type="entry name" value="AAA_SelU"/>
    <property type="match status" value="1"/>
</dbReference>
<dbReference type="PANTHER" id="PTHR30401">
    <property type="entry name" value="TRNA 2-SELENOURIDINE SYNTHASE"/>
    <property type="match status" value="1"/>
</dbReference>
<keyword evidence="2" id="KW-0479">Metal-binding</keyword>
<dbReference type="PANTHER" id="PTHR30401:SF0">
    <property type="entry name" value="TRNA 2-SELENOURIDINE SYNTHASE"/>
    <property type="match status" value="1"/>
</dbReference>
<name>A0A9P1BTQ6_9DINO</name>
<proteinExistence type="inferred from homology"/>
<dbReference type="GO" id="GO:0016846">
    <property type="term" value="F:carbon-sulfur lyase activity"/>
    <property type="evidence" value="ECO:0007669"/>
    <property type="project" value="InterPro"/>
</dbReference>
<feature type="non-terminal residue" evidence="5">
    <location>
        <position position="1"/>
    </location>
</feature>
<dbReference type="InterPro" id="IPR006913">
    <property type="entry name" value="CENP-V/GFA"/>
</dbReference>
<dbReference type="InterPro" id="IPR017582">
    <property type="entry name" value="SelU"/>
</dbReference>
<evidence type="ECO:0000256" key="2">
    <source>
        <dbReference type="ARBA" id="ARBA00022723"/>
    </source>
</evidence>
<dbReference type="Gene3D" id="3.90.1590.10">
    <property type="entry name" value="glutathione-dependent formaldehyde- activating enzyme (gfa)"/>
    <property type="match status" value="1"/>
</dbReference>
<comment type="similarity">
    <text evidence="1">Belongs to the Gfa family.</text>
</comment>
<evidence type="ECO:0000256" key="3">
    <source>
        <dbReference type="ARBA" id="ARBA00022833"/>
    </source>
</evidence>
<reference evidence="6 7" key="2">
    <citation type="submission" date="2024-05" db="EMBL/GenBank/DDBJ databases">
        <authorList>
            <person name="Chen Y."/>
            <person name="Shah S."/>
            <person name="Dougan E. K."/>
            <person name="Thang M."/>
            <person name="Chan C."/>
        </authorList>
    </citation>
    <scope>NUCLEOTIDE SEQUENCE [LARGE SCALE GENOMIC DNA]</scope>
</reference>
<dbReference type="AlphaFoldDB" id="A0A9P1BTQ6"/>
<reference evidence="5" key="1">
    <citation type="submission" date="2022-10" db="EMBL/GenBank/DDBJ databases">
        <authorList>
            <person name="Chen Y."/>
            <person name="Dougan E. K."/>
            <person name="Chan C."/>
            <person name="Rhodes N."/>
            <person name="Thang M."/>
        </authorList>
    </citation>
    <scope>NUCLEOTIDE SEQUENCE</scope>
</reference>